<dbReference type="SUPFAM" id="SSF51735">
    <property type="entry name" value="NAD(P)-binding Rossmann-fold domains"/>
    <property type="match status" value="1"/>
</dbReference>
<reference evidence="2" key="1">
    <citation type="submission" date="2016-10" db="EMBL/GenBank/DDBJ databases">
        <authorList>
            <person name="Varghese N."/>
            <person name="Submissions S."/>
        </authorList>
    </citation>
    <scope>NUCLEOTIDE SEQUENCE [LARGE SCALE GENOMIC DNA]</scope>
    <source>
        <strain evidence="2">CGMCC 1.11147</strain>
    </source>
</reference>
<sequence>MRILVLGGTVFLSKAVAAEAAARGHEVDCAARGSSGSVPDGARLVVWDRDQPVPADLTDTAYDAVVDVARHPSRVRTAVAAWPGAHWVFVSTINVYPDEATPGGTPAALALREPIVDDVDLSVDMEAYGPMKVACEQIVQSGAASSMVVRPGLISGPGDPTGRYTYWPARLAGLANGGEVLAPGRPDDAVQIIDVRDLATWVVEGAEAGLTGVFDGVGPVARIADLLAASASGVGVEPTWTWVDQKFLTEQGVEPWSGPEGLPLWLPRPEYDGMLAHDVTPSLAAGLRPRPVAETARDTLAWVRAEPDAAVSGITRDREAELLAAWHAAAQN</sequence>
<dbReference type="Gene3D" id="3.40.50.720">
    <property type="entry name" value="NAD(P)-binding Rossmann-like Domain"/>
    <property type="match status" value="1"/>
</dbReference>
<dbReference type="AlphaFoldDB" id="A0A1H0EBV8"/>
<name>A0A1H0EBV8_9ACTN</name>
<protein>
    <submittedName>
        <fullName evidence="1">Nucleoside-diphosphate-sugar epimerase</fullName>
    </submittedName>
</protein>
<evidence type="ECO:0000313" key="2">
    <source>
        <dbReference type="Proteomes" id="UP000199004"/>
    </source>
</evidence>
<gene>
    <name evidence="1" type="ORF">SAMN05192576_2815</name>
</gene>
<proteinExistence type="predicted"/>
<dbReference type="EMBL" id="FNIC01000004">
    <property type="protein sequence ID" value="SDN79872.1"/>
    <property type="molecule type" value="Genomic_DNA"/>
</dbReference>
<evidence type="ECO:0000313" key="1">
    <source>
        <dbReference type="EMBL" id="SDN79872.1"/>
    </source>
</evidence>
<accession>A0A1H0EBV8</accession>
<organism evidence="1 2">
    <name type="scientific">Nocardioides szechwanensis</name>
    <dbReference type="NCBI Taxonomy" id="1005944"/>
    <lineage>
        <taxon>Bacteria</taxon>
        <taxon>Bacillati</taxon>
        <taxon>Actinomycetota</taxon>
        <taxon>Actinomycetes</taxon>
        <taxon>Propionibacteriales</taxon>
        <taxon>Nocardioidaceae</taxon>
        <taxon>Nocardioides</taxon>
    </lineage>
</organism>
<dbReference type="Proteomes" id="UP000199004">
    <property type="component" value="Unassembled WGS sequence"/>
</dbReference>
<keyword evidence="2" id="KW-1185">Reference proteome</keyword>
<dbReference type="InterPro" id="IPR036291">
    <property type="entry name" value="NAD(P)-bd_dom_sf"/>
</dbReference>
<dbReference type="OrthoDB" id="7941246at2"/>
<dbReference type="RefSeq" id="WP_091025434.1">
    <property type="nucleotide sequence ID" value="NZ_BKAE01000010.1"/>
</dbReference>
<dbReference type="STRING" id="1005944.SAMN05192576_2815"/>